<organism evidence="3 4">
    <name type="scientific">Rhodococcoides corynebacterioides</name>
    <dbReference type="NCBI Taxonomy" id="53972"/>
    <lineage>
        <taxon>Bacteria</taxon>
        <taxon>Bacillati</taxon>
        <taxon>Actinomycetota</taxon>
        <taxon>Actinomycetes</taxon>
        <taxon>Mycobacteriales</taxon>
        <taxon>Nocardiaceae</taxon>
        <taxon>Rhodococcoides</taxon>
    </lineage>
</organism>
<dbReference type="EMBL" id="JAFBBK010000001">
    <property type="protein sequence ID" value="MBM7416661.1"/>
    <property type="molecule type" value="Genomic_DNA"/>
</dbReference>
<feature type="transmembrane region" description="Helical" evidence="1">
    <location>
        <begin position="115"/>
        <end position="140"/>
    </location>
</feature>
<gene>
    <name evidence="3" type="ORF">JOE42_003394</name>
</gene>
<keyword evidence="1" id="KW-0812">Transmembrane</keyword>
<proteinExistence type="predicted"/>
<accession>A0ABS2KXY6</accession>
<evidence type="ECO:0000313" key="4">
    <source>
        <dbReference type="Proteomes" id="UP000703038"/>
    </source>
</evidence>
<dbReference type="Pfam" id="PF07331">
    <property type="entry name" value="TctB"/>
    <property type="match status" value="1"/>
</dbReference>
<keyword evidence="1" id="KW-1133">Transmembrane helix</keyword>
<reference evidence="3 4" key="1">
    <citation type="submission" date="2021-01" db="EMBL/GenBank/DDBJ databases">
        <title>Genomics of switchgrass bacterial isolates.</title>
        <authorList>
            <person name="Shade A."/>
        </authorList>
    </citation>
    <scope>NUCLEOTIDE SEQUENCE [LARGE SCALE GENOMIC DNA]</scope>
    <source>
        <strain evidence="3 4">PvP111</strain>
    </source>
</reference>
<sequence>MSESVSTTRVESPPDTDRGFLHGRSGLVVSGLLVALGLFLIYGTVTMDVPDTATSPGPQVFPAIIAGLCFVIAVLVAVQLLRTPDEVDLGVDEAGEPNTGTVSNWRSVGITVGSIALFIALLNPLGWVLAGALLFWGVSIGLGGTRYVFDAGVALVMSSVVQLVFSGGLGLTLPGGILAAVF</sequence>
<feature type="domain" description="DUF1468" evidence="2">
    <location>
        <begin position="28"/>
        <end position="174"/>
    </location>
</feature>
<evidence type="ECO:0000313" key="3">
    <source>
        <dbReference type="EMBL" id="MBM7416661.1"/>
    </source>
</evidence>
<comment type="caution">
    <text evidence="3">The sequence shown here is derived from an EMBL/GenBank/DDBJ whole genome shotgun (WGS) entry which is preliminary data.</text>
</comment>
<protein>
    <submittedName>
        <fullName evidence="3">Tricarboxylic transport membrane protein</fullName>
    </submittedName>
</protein>
<dbReference type="Proteomes" id="UP000703038">
    <property type="component" value="Unassembled WGS sequence"/>
</dbReference>
<keyword evidence="1" id="KW-0472">Membrane</keyword>
<name>A0ABS2KXY6_9NOCA</name>
<feature type="transmembrane region" description="Helical" evidence="1">
    <location>
        <begin position="160"/>
        <end position="181"/>
    </location>
</feature>
<evidence type="ECO:0000259" key="2">
    <source>
        <dbReference type="Pfam" id="PF07331"/>
    </source>
</evidence>
<evidence type="ECO:0000256" key="1">
    <source>
        <dbReference type="SAM" id="Phobius"/>
    </source>
</evidence>
<keyword evidence="4" id="KW-1185">Reference proteome</keyword>
<feature type="transmembrane region" description="Helical" evidence="1">
    <location>
        <begin position="60"/>
        <end position="81"/>
    </location>
</feature>
<dbReference type="RefSeq" id="WP_204869418.1">
    <property type="nucleotide sequence ID" value="NZ_JAFBBK010000001.1"/>
</dbReference>
<dbReference type="InterPro" id="IPR009936">
    <property type="entry name" value="DUF1468"/>
</dbReference>
<feature type="transmembrane region" description="Helical" evidence="1">
    <location>
        <begin position="27"/>
        <end position="45"/>
    </location>
</feature>